<dbReference type="Proteomes" id="UP000036681">
    <property type="component" value="Unplaced"/>
</dbReference>
<dbReference type="AlphaFoldDB" id="A0A0M3I3V3"/>
<evidence type="ECO:0000313" key="3">
    <source>
        <dbReference type="WBParaSite" id="ALUE_0001137001-mRNA-1"/>
    </source>
</evidence>
<name>A0A0M3I3V3_ASCLU</name>
<dbReference type="WBParaSite" id="ALUE_0001137001-mRNA-1">
    <property type="protein sequence ID" value="ALUE_0001137001-mRNA-1"/>
    <property type="gene ID" value="ALUE_0001137001"/>
</dbReference>
<organism evidence="2 3">
    <name type="scientific">Ascaris lumbricoides</name>
    <name type="common">Giant roundworm</name>
    <dbReference type="NCBI Taxonomy" id="6252"/>
    <lineage>
        <taxon>Eukaryota</taxon>
        <taxon>Metazoa</taxon>
        <taxon>Ecdysozoa</taxon>
        <taxon>Nematoda</taxon>
        <taxon>Chromadorea</taxon>
        <taxon>Rhabditida</taxon>
        <taxon>Spirurina</taxon>
        <taxon>Ascaridomorpha</taxon>
        <taxon>Ascaridoidea</taxon>
        <taxon>Ascarididae</taxon>
        <taxon>Ascaris</taxon>
    </lineage>
</organism>
<reference evidence="3" key="1">
    <citation type="submission" date="2017-02" db="UniProtKB">
        <authorList>
            <consortium name="WormBaseParasite"/>
        </authorList>
    </citation>
    <scope>IDENTIFICATION</scope>
</reference>
<feature type="region of interest" description="Disordered" evidence="1">
    <location>
        <begin position="1"/>
        <end position="22"/>
    </location>
</feature>
<protein>
    <submittedName>
        <fullName evidence="3">Uncharacterized protein</fullName>
    </submittedName>
</protein>
<proteinExistence type="predicted"/>
<evidence type="ECO:0000256" key="1">
    <source>
        <dbReference type="SAM" id="MobiDB-lite"/>
    </source>
</evidence>
<evidence type="ECO:0000313" key="2">
    <source>
        <dbReference type="Proteomes" id="UP000036681"/>
    </source>
</evidence>
<accession>A0A0M3I3V3</accession>
<keyword evidence="2" id="KW-1185">Reference proteome</keyword>
<sequence>MRFPESCCPKGMTTSEGSPLKPSYMEVNQLNGEPLNENGSLQIGFTINISIFHRRKKHLNECWMESNARRGIGKRRRYFLRKGYSEVDEFGDKKCRVHEVEDITTVSYNGTNASHKSRTRKRFEVSLRVGWSALPEGRPDPVQATTIYPLFIRCELSDANAQVVAI</sequence>